<organism evidence="2 3">
    <name type="scientific">Jejudonia soesokkakensis</name>
    <dbReference type="NCBI Taxonomy" id="1323432"/>
    <lineage>
        <taxon>Bacteria</taxon>
        <taxon>Pseudomonadati</taxon>
        <taxon>Bacteroidota</taxon>
        <taxon>Flavobacteriia</taxon>
        <taxon>Flavobacteriales</taxon>
        <taxon>Flavobacteriaceae</taxon>
        <taxon>Jejudonia</taxon>
    </lineage>
</organism>
<keyword evidence="1" id="KW-0732">Signal</keyword>
<sequence length="387" mass="45252">MIISSRLYMLAFLLFSVITCHATHKNNYEIDQLLSEWIRETNDIKDSYNHLNNPIYFRLTAISNELLVKEATVEKKISLLIEKDLLKEQLQQNKISEINDISKIRYLKGLQIIKILYGKTLALDHHFATVSTLNEINKISNPNNYQEFSNIKEFIAKKSEKKQGFDLSEILGTNIYTSIIHSFVSLFTNSAATKQEKDSSIRNIECILDFTLRMHNDLNTIYFETVFLKKSNENMMQEIEKLFTDYTKPIDYKKSLKDCRDMDDWDAVRDQLNSYLEKMEAAISSKPSDSKVQRMRIDLEFPIDRLLQYITQYNAFIDQGSKFYEKFGIMLDSYENEQQCSSKIPPEYNTLKKGVTIAIEKFNTAYKPVEINGSKMKEVLYGINEYE</sequence>
<dbReference type="EMBL" id="JBHTBN010000002">
    <property type="protein sequence ID" value="MFC7357270.1"/>
    <property type="molecule type" value="Genomic_DNA"/>
</dbReference>
<comment type="caution">
    <text evidence="2">The sequence shown here is derived from an EMBL/GenBank/DDBJ whole genome shotgun (WGS) entry which is preliminary data.</text>
</comment>
<evidence type="ECO:0008006" key="4">
    <source>
        <dbReference type="Google" id="ProtNLM"/>
    </source>
</evidence>
<evidence type="ECO:0000313" key="2">
    <source>
        <dbReference type="EMBL" id="MFC7357270.1"/>
    </source>
</evidence>
<feature type="signal peptide" evidence="1">
    <location>
        <begin position="1"/>
        <end position="22"/>
    </location>
</feature>
<name>A0ABW2MUM3_9FLAO</name>
<accession>A0ABW2MUM3</accession>
<dbReference type="RefSeq" id="WP_380217116.1">
    <property type="nucleotide sequence ID" value="NZ_JBHTBN010000002.1"/>
</dbReference>
<evidence type="ECO:0000256" key="1">
    <source>
        <dbReference type="SAM" id="SignalP"/>
    </source>
</evidence>
<reference evidence="3" key="1">
    <citation type="journal article" date="2019" name="Int. J. Syst. Evol. Microbiol.">
        <title>The Global Catalogue of Microorganisms (GCM) 10K type strain sequencing project: providing services to taxonomists for standard genome sequencing and annotation.</title>
        <authorList>
            <consortium name="The Broad Institute Genomics Platform"/>
            <consortium name="The Broad Institute Genome Sequencing Center for Infectious Disease"/>
            <person name="Wu L."/>
            <person name="Ma J."/>
        </authorList>
    </citation>
    <scope>NUCLEOTIDE SEQUENCE [LARGE SCALE GENOMIC DNA]</scope>
    <source>
        <strain evidence="3">CGMCC 1.16306</strain>
    </source>
</reference>
<keyword evidence="3" id="KW-1185">Reference proteome</keyword>
<protein>
    <recommendedName>
        <fullName evidence="4">Lipoprotein</fullName>
    </recommendedName>
</protein>
<proteinExistence type="predicted"/>
<dbReference type="Proteomes" id="UP001596415">
    <property type="component" value="Unassembled WGS sequence"/>
</dbReference>
<feature type="chain" id="PRO_5046243125" description="Lipoprotein" evidence="1">
    <location>
        <begin position="23"/>
        <end position="387"/>
    </location>
</feature>
<gene>
    <name evidence="2" type="ORF">ACFQO1_06200</name>
</gene>
<evidence type="ECO:0000313" key="3">
    <source>
        <dbReference type="Proteomes" id="UP001596415"/>
    </source>
</evidence>